<proteinExistence type="predicted"/>
<dbReference type="GO" id="GO:0008893">
    <property type="term" value="F:guanosine-3',5'-bis(diphosphate) 3'-diphosphatase activity"/>
    <property type="evidence" value="ECO:0007669"/>
    <property type="project" value="TreeGrafter"/>
</dbReference>
<dbReference type="EMBL" id="DWYS01000092">
    <property type="protein sequence ID" value="HJB07722.1"/>
    <property type="molecule type" value="Genomic_DNA"/>
</dbReference>
<dbReference type="SMART" id="SM00471">
    <property type="entry name" value="HDc"/>
    <property type="match status" value="1"/>
</dbReference>
<dbReference type="InterPro" id="IPR052194">
    <property type="entry name" value="MESH1"/>
</dbReference>
<dbReference type="InterPro" id="IPR003607">
    <property type="entry name" value="HD/PDEase_dom"/>
</dbReference>
<dbReference type="SUPFAM" id="SSF109604">
    <property type="entry name" value="HD-domain/PDEase-like"/>
    <property type="match status" value="1"/>
</dbReference>
<dbReference type="Pfam" id="PF13328">
    <property type="entry name" value="HD_4"/>
    <property type="match status" value="1"/>
</dbReference>
<evidence type="ECO:0000313" key="2">
    <source>
        <dbReference type="EMBL" id="HJB07722.1"/>
    </source>
</evidence>
<name>A0A9D2L808_9FIRM</name>
<accession>A0A9D2L808</accession>
<gene>
    <name evidence="2" type="ORF">H9716_07635</name>
</gene>
<dbReference type="AlphaFoldDB" id="A0A9D2L808"/>
<protein>
    <submittedName>
        <fullName evidence="2">HD domain-containing protein</fullName>
    </submittedName>
</protein>
<dbReference type="Proteomes" id="UP000886804">
    <property type="component" value="Unassembled WGS sequence"/>
</dbReference>
<dbReference type="PANTHER" id="PTHR46246">
    <property type="entry name" value="GUANOSINE-3',5'-BIS(DIPHOSPHATE) 3'-PYROPHOSPHOHYDROLASE MESH1"/>
    <property type="match status" value="1"/>
</dbReference>
<evidence type="ECO:0000313" key="3">
    <source>
        <dbReference type="Proteomes" id="UP000886804"/>
    </source>
</evidence>
<reference evidence="2" key="1">
    <citation type="journal article" date="2021" name="PeerJ">
        <title>Extensive microbial diversity within the chicken gut microbiome revealed by metagenomics and culture.</title>
        <authorList>
            <person name="Gilroy R."/>
            <person name="Ravi A."/>
            <person name="Getino M."/>
            <person name="Pursley I."/>
            <person name="Horton D.L."/>
            <person name="Alikhan N.F."/>
            <person name="Baker D."/>
            <person name="Gharbi K."/>
            <person name="Hall N."/>
            <person name="Watson M."/>
            <person name="Adriaenssens E.M."/>
            <person name="Foster-Nyarko E."/>
            <person name="Jarju S."/>
            <person name="Secka A."/>
            <person name="Antonio M."/>
            <person name="Oren A."/>
            <person name="Chaudhuri R.R."/>
            <person name="La Ragione R."/>
            <person name="Hildebrand F."/>
            <person name="Pallen M.J."/>
        </authorList>
    </citation>
    <scope>NUCLEOTIDE SEQUENCE</scope>
    <source>
        <strain evidence="2">CHK188-4685</strain>
    </source>
</reference>
<sequence>MIEEAAEFAREAHRGMFRKGTKIPYIVHPIETAVIVASFTDDEEIIAAALLHDVVEDTSVTGEELEQRFGPRVAGLVLAESEDKSRSWQERKAATLEHLKTAGREIKVLALGDKLSNIRSTASDYLVHGDRVFLRFNEKNKAKHAWYYWGIAMALKELKDSTYYAEYIQLCRQVFGAPVESP</sequence>
<dbReference type="PANTHER" id="PTHR46246:SF1">
    <property type="entry name" value="GUANOSINE-3',5'-BIS(DIPHOSPHATE) 3'-PYROPHOSPHOHYDROLASE MESH1"/>
    <property type="match status" value="1"/>
</dbReference>
<organism evidence="2 3">
    <name type="scientific">Candidatus Enterocloster faecavium</name>
    <dbReference type="NCBI Taxonomy" id="2838560"/>
    <lineage>
        <taxon>Bacteria</taxon>
        <taxon>Bacillati</taxon>
        <taxon>Bacillota</taxon>
        <taxon>Clostridia</taxon>
        <taxon>Lachnospirales</taxon>
        <taxon>Lachnospiraceae</taxon>
        <taxon>Enterocloster</taxon>
    </lineage>
</organism>
<feature type="domain" description="HD/PDEase" evidence="1">
    <location>
        <begin position="21"/>
        <end position="127"/>
    </location>
</feature>
<comment type="caution">
    <text evidence="2">The sequence shown here is derived from an EMBL/GenBank/DDBJ whole genome shotgun (WGS) entry which is preliminary data.</text>
</comment>
<reference evidence="2" key="2">
    <citation type="submission" date="2021-04" db="EMBL/GenBank/DDBJ databases">
        <authorList>
            <person name="Gilroy R."/>
        </authorList>
    </citation>
    <scope>NUCLEOTIDE SEQUENCE</scope>
    <source>
        <strain evidence="2">CHK188-4685</strain>
    </source>
</reference>
<dbReference type="Gene3D" id="1.10.3210.10">
    <property type="entry name" value="Hypothetical protein af1432"/>
    <property type="match status" value="1"/>
</dbReference>
<evidence type="ECO:0000259" key="1">
    <source>
        <dbReference type="SMART" id="SM00471"/>
    </source>
</evidence>